<sequence length="250" mass="28187">MMKLTRCTFEGLEGFEALDLADLRDLTSLTGPNGAGKSSILQVLKLAFDILGRRTVCDQPPKHERWHRFSHATLYFMSSEPVTLDHFGRHFDEESGDVVLEMLLNEQQFEIESVRRGQVSVSFPSPQVTDTVVGALRLQADDIERRRQEIEARIATLSNQLRQAQSSHQPQQAQQFQQNLSQANDELRSTTEALTAKRTEIDEQSLVSLQLSGTEQAQRVQRVEVERFLSALGFPRTCYELSARPGTLAG</sequence>
<dbReference type="InterPro" id="IPR027417">
    <property type="entry name" value="P-loop_NTPase"/>
</dbReference>
<protein>
    <recommendedName>
        <fullName evidence="2">ATPase AAA-type core domain-containing protein</fullName>
    </recommendedName>
</protein>
<dbReference type="RefSeq" id="WP_201138892.1">
    <property type="nucleotide sequence ID" value="NZ_CAJNAS010000003.1"/>
</dbReference>
<evidence type="ECO:0000313" key="4">
    <source>
        <dbReference type="Proteomes" id="UP000675121"/>
    </source>
</evidence>
<feature type="compositionally biased region" description="Low complexity" evidence="1">
    <location>
        <begin position="164"/>
        <end position="183"/>
    </location>
</feature>
<evidence type="ECO:0000313" key="3">
    <source>
        <dbReference type="EMBL" id="CAE6872348.1"/>
    </source>
</evidence>
<dbReference type="SUPFAM" id="SSF52540">
    <property type="entry name" value="P-loop containing nucleoside triphosphate hydrolases"/>
    <property type="match status" value="1"/>
</dbReference>
<gene>
    <name evidence="3" type="ORF">R70211_01352</name>
</gene>
<dbReference type="InterPro" id="IPR003959">
    <property type="entry name" value="ATPase_AAA_core"/>
</dbReference>
<accession>A0A9N8QXI2</accession>
<proteinExistence type="predicted"/>
<reference evidence="3" key="1">
    <citation type="submission" date="2021-02" db="EMBL/GenBank/DDBJ databases">
        <authorList>
            <person name="Vanwijnsberghe S."/>
        </authorList>
    </citation>
    <scope>NUCLEOTIDE SEQUENCE</scope>
    <source>
        <strain evidence="3">R-70211</strain>
    </source>
</reference>
<evidence type="ECO:0000256" key="1">
    <source>
        <dbReference type="SAM" id="MobiDB-lite"/>
    </source>
</evidence>
<comment type="caution">
    <text evidence="3">The sequence shown here is derived from an EMBL/GenBank/DDBJ whole genome shotgun (WGS) entry which is preliminary data.</text>
</comment>
<dbReference type="EMBL" id="CAJNAS010000003">
    <property type="protein sequence ID" value="CAE6872348.1"/>
    <property type="molecule type" value="Genomic_DNA"/>
</dbReference>
<feature type="domain" description="ATPase AAA-type core" evidence="2">
    <location>
        <begin position="26"/>
        <end position="53"/>
    </location>
</feature>
<dbReference type="GO" id="GO:0016887">
    <property type="term" value="F:ATP hydrolysis activity"/>
    <property type="evidence" value="ECO:0007669"/>
    <property type="project" value="InterPro"/>
</dbReference>
<name>A0A9N8QXI2_9BURK</name>
<dbReference type="GO" id="GO:0005524">
    <property type="term" value="F:ATP binding"/>
    <property type="evidence" value="ECO:0007669"/>
    <property type="project" value="InterPro"/>
</dbReference>
<dbReference type="Proteomes" id="UP000675121">
    <property type="component" value="Unassembled WGS sequence"/>
</dbReference>
<organism evidence="3 4">
    <name type="scientific">Paraburkholderia domus</name>
    <dbReference type="NCBI Taxonomy" id="2793075"/>
    <lineage>
        <taxon>Bacteria</taxon>
        <taxon>Pseudomonadati</taxon>
        <taxon>Pseudomonadota</taxon>
        <taxon>Betaproteobacteria</taxon>
        <taxon>Burkholderiales</taxon>
        <taxon>Burkholderiaceae</taxon>
        <taxon>Paraburkholderia</taxon>
    </lineage>
</organism>
<dbReference type="AlphaFoldDB" id="A0A9N8QXI2"/>
<keyword evidence="4" id="KW-1185">Reference proteome</keyword>
<feature type="region of interest" description="Disordered" evidence="1">
    <location>
        <begin position="164"/>
        <end position="189"/>
    </location>
</feature>
<evidence type="ECO:0000259" key="2">
    <source>
        <dbReference type="Pfam" id="PF13304"/>
    </source>
</evidence>
<dbReference type="Gene3D" id="3.40.50.300">
    <property type="entry name" value="P-loop containing nucleotide triphosphate hydrolases"/>
    <property type="match status" value="1"/>
</dbReference>
<dbReference type="Pfam" id="PF13304">
    <property type="entry name" value="AAA_21"/>
    <property type="match status" value="1"/>
</dbReference>